<dbReference type="GO" id="GO:0044096">
    <property type="term" value="C:type IV pilus"/>
    <property type="evidence" value="ECO:0007669"/>
    <property type="project" value="TreeGrafter"/>
</dbReference>
<keyword evidence="3" id="KW-0812">Transmembrane</keyword>
<evidence type="ECO:0000313" key="4">
    <source>
        <dbReference type="EMBL" id="TDR32995.1"/>
    </source>
</evidence>
<feature type="transmembrane region" description="Helical" evidence="3">
    <location>
        <begin position="12"/>
        <end position="36"/>
    </location>
</feature>
<evidence type="ECO:0000256" key="1">
    <source>
        <dbReference type="ARBA" id="ARBA00005233"/>
    </source>
</evidence>
<reference evidence="4 5" key="1">
    <citation type="submission" date="2019-03" db="EMBL/GenBank/DDBJ databases">
        <title>Genomic Encyclopedia of Type Strains, Phase IV (KMG-IV): sequencing the most valuable type-strain genomes for metagenomic binning, comparative biology and taxonomic classification.</title>
        <authorList>
            <person name="Goeker M."/>
        </authorList>
    </citation>
    <scope>NUCLEOTIDE SEQUENCE [LARGE SCALE GENOMIC DNA]</scope>
    <source>
        <strain evidence="4 5">DSM 102852</strain>
    </source>
</reference>
<dbReference type="Gene3D" id="3.30.700.10">
    <property type="entry name" value="Glycoprotein, Type 4 Pilin"/>
    <property type="match status" value="1"/>
</dbReference>
<accession>A0A4R6YBH8</accession>
<dbReference type="PANTHER" id="PTHR30093:SF34">
    <property type="entry name" value="PREPILIN PEPTIDASE-DEPENDENT PROTEIN D"/>
    <property type="match status" value="1"/>
</dbReference>
<dbReference type="OrthoDB" id="8607132at2"/>
<protein>
    <submittedName>
        <fullName evidence="4">Type IV pilus assembly protein PilA</fullName>
    </submittedName>
</protein>
<keyword evidence="5" id="KW-1185">Reference proteome</keyword>
<dbReference type="InterPro" id="IPR045584">
    <property type="entry name" value="Pilin-like"/>
</dbReference>
<keyword evidence="3" id="KW-1133">Transmembrane helix</keyword>
<evidence type="ECO:0000256" key="2">
    <source>
        <dbReference type="ARBA" id="ARBA00022481"/>
    </source>
</evidence>
<dbReference type="EMBL" id="SNZE01000001">
    <property type="protein sequence ID" value="TDR32995.1"/>
    <property type="molecule type" value="Genomic_DNA"/>
</dbReference>
<dbReference type="InterPro" id="IPR012902">
    <property type="entry name" value="N_methyl_site"/>
</dbReference>
<dbReference type="Pfam" id="PF07963">
    <property type="entry name" value="N_methyl"/>
    <property type="match status" value="1"/>
</dbReference>
<keyword evidence="2" id="KW-0488">Methylation</keyword>
<evidence type="ECO:0000313" key="5">
    <source>
        <dbReference type="Proteomes" id="UP000294480"/>
    </source>
</evidence>
<gene>
    <name evidence="4" type="ORF">DFR44_10144</name>
</gene>
<proteinExistence type="inferred from homology"/>
<organism evidence="4 5">
    <name type="scientific">Hydromonas duriensis</name>
    <dbReference type="NCBI Taxonomy" id="1527608"/>
    <lineage>
        <taxon>Bacteria</taxon>
        <taxon>Pseudomonadati</taxon>
        <taxon>Pseudomonadota</taxon>
        <taxon>Betaproteobacteria</taxon>
        <taxon>Burkholderiales</taxon>
        <taxon>Burkholderiaceae</taxon>
        <taxon>Hydromonas</taxon>
    </lineage>
</organism>
<comment type="similarity">
    <text evidence="1">Belongs to the N-Me-Phe pilin family.</text>
</comment>
<name>A0A4R6YBH8_9BURK</name>
<dbReference type="Proteomes" id="UP000294480">
    <property type="component" value="Unassembled WGS sequence"/>
</dbReference>
<sequence>MNKHDMMRKIRTQFGFTLLELLVVIAVIGVLASLAVPRMQNQLNKAKFIDVINATGPYKTAVEMCFLKTNALTACDSGNANGYVPPALGANGNVQSVSVSPNGAITATGASLFDASGKDANGASISTPQTYVLTPTQNSNGLTWGVSGTCVASNLCDTK</sequence>
<comment type="caution">
    <text evidence="4">The sequence shown here is derived from an EMBL/GenBank/DDBJ whole genome shotgun (WGS) entry which is preliminary data.</text>
</comment>
<dbReference type="PANTHER" id="PTHR30093">
    <property type="entry name" value="GENERAL SECRETION PATHWAY PROTEIN G"/>
    <property type="match status" value="1"/>
</dbReference>
<dbReference type="SUPFAM" id="SSF54523">
    <property type="entry name" value="Pili subunits"/>
    <property type="match status" value="1"/>
</dbReference>
<dbReference type="NCBIfam" id="TIGR02532">
    <property type="entry name" value="IV_pilin_GFxxxE"/>
    <property type="match status" value="1"/>
</dbReference>
<keyword evidence="3" id="KW-0472">Membrane</keyword>
<dbReference type="GO" id="GO:0043107">
    <property type="term" value="P:type IV pilus-dependent motility"/>
    <property type="evidence" value="ECO:0007669"/>
    <property type="project" value="TreeGrafter"/>
</dbReference>
<evidence type="ECO:0000256" key="3">
    <source>
        <dbReference type="SAM" id="Phobius"/>
    </source>
</evidence>
<dbReference type="AlphaFoldDB" id="A0A4R6YBH8"/>
<dbReference type="RefSeq" id="WP_133618695.1">
    <property type="nucleotide sequence ID" value="NZ_SNZE01000001.1"/>
</dbReference>